<evidence type="ECO:0000313" key="3">
    <source>
        <dbReference type="Proteomes" id="UP000027178"/>
    </source>
</evidence>
<evidence type="ECO:0000313" key="2">
    <source>
        <dbReference type="EMBL" id="KDN83471.1"/>
    </source>
</evidence>
<gene>
    <name evidence="2" type="ORF">KCH_49530</name>
</gene>
<name>A0A066YZF6_9ACTN</name>
<dbReference type="HOGENOM" id="CLU_2083452_0_0_11"/>
<reference evidence="2 3" key="1">
    <citation type="submission" date="2014-05" db="EMBL/GenBank/DDBJ databases">
        <title>Draft Genome Sequence of Kitasatospora cheerisanensis KCTC 2395.</title>
        <authorList>
            <person name="Nam D.H."/>
        </authorList>
    </citation>
    <scope>NUCLEOTIDE SEQUENCE [LARGE SCALE GENOMIC DNA]</scope>
    <source>
        <strain evidence="2 3">KCTC 2395</strain>
    </source>
</reference>
<feature type="compositionally biased region" description="Basic and acidic residues" evidence="1">
    <location>
        <begin position="102"/>
        <end position="112"/>
    </location>
</feature>
<dbReference type="AlphaFoldDB" id="A0A066YZF6"/>
<proteinExistence type="predicted"/>
<dbReference type="Proteomes" id="UP000027178">
    <property type="component" value="Unassembled WGS sequence"/>
</dbReference>
<dbReference type="PATRIC" id="fig|1348663.4.peg.4789"/>
<sequence>MRSGLVVSVSLLDGGPDTVTVYPAGPVQPDGTRGPEGAPVVVQCRIQPSTSEEAAQLGYVDVTLYRLLARTLPAGPWSRVVWQGRDWTVVGEPKRHNGSARTRHDTAMIRRR</sequence>
<keyword evidence="3" id="KW-1185">Reference proteome</keyword>
<comment type="caution">
    <text evidence="2">The sequence shown here is derived from an EMBL/GenBank/DDBJ whole genome shotgun (WGS) entry which is preliminary data.</text>
</comment>
<accession>A0A066YZF6</accession>
<dbReference type="eggNOG" id="ENOG502ZXGZ">
    <property type="taxonomic scope" value="Bacteria"/>
</dbReference>
<evidence type="ECO:0000256" key="1">
    <source>
        <dbReference type="SAM" id="MobiDB-lite"/>
    </source>
</evidence>
<protein>
    <recommendedName>
        <fullName evidence="4">Head-to-tail stopper</fullName>
    </recommendedName>
</protein>
<dbReference type="EMBL" id="JNBY01000095">
    <property type="protein sequence ID" value="KDN83471.1"/>
    <property type="molecule type" value="Genomic_DNA"/>
</dbReference>
<evidence type="ECO:0008006" key="4">
    <source>
        <dbReference type="Google" id="ProtNLM"/>
    </source>
</evidence>
<feature type="region of interest" description="Disordered" evidence="1">
    <location>
        <begin position="93"/>
        <end position="112"/>
    </location>
</feature>
<organism evidence="2 3">
    <name type="scientific">Kitasatospora cheerisanensis KCTC 2395</name>
    <dbReference type="NCBI Taxonomy" id="1348663"/>
    <lineage>
        <taxon>Bacteria</taxon>
        <taxon>Bacillati</taxon>
        <taxon>Actinomycetota</taxon>
        <taxon>Actinomycetes</taxon>
        <taxon>Kitasatosporales</taxon>
        <taxon>Streptomycetaceae</taxon>
        <taxon>Kitasatospora</taxon>
    </lineage>
</organism>